<accession>A0AAD6HIF1</accession>
<gene>
    <name evidence="2" type="ORF">N7493_007800</name>
</gene>
<feature type="region of interest" description="Disordered" evidence="1">
    <location>
        <begin position="1"/>
        <end position="21"/>
    </location>
</feature>
<feature type="compositionally biased region" description="Acidic residues" evidence="1">
    <location>
        <begin position="308"/>
        <end position="326"/>
    </location>
</feature>
<comment type="caution">
    <text evidence="2">The sequence shown here is derived from an EMBL/GenBank/DDBJ whole genome shotgun (WGS) entry which is preliminary data.</text>
</comment>
<feature type="region of interest" description="Disordered" evidence="1">
    <location>
        <begin position="303"/>
        <end position="334"/>
    </location>
</feature>
<dbReference type="AlphaFoldDB" id="A0AAD6HIF1"/>
<evidence type="ECO:0000313" key="3">
    <source>
        <dbReference type="Proteomes" id="UP001215712"/>
    </source>
</evidence>
<dbReference type="Proteomes" id="UP001215712">
    <property type="component" value="Unassembled WGS sequence"/>
</dbReference>
<feature type="region of interest" description="Disordered" evidence="1">
    <location>
        <begin position="38"/>
        <end position="62"/>
    </location>
</feature>
<organism evidence="2 3">
    <name type="scientific">Penicillium malachiteum</name>
    <dbReference type="NCBI Taxonomy" id="1324776"/>
    <lineage>
        <taxon>Eukaryota</taxon>
        <taxon>Fungi</taxon>
        <taxon>Dikarya</taxon>
        <taxon>Ascomycota</taxon>
        <taxon>Pezizomycotina</taxon>
        <taxon>Eurotiomycetes</taxon>
        <taxon>Eurotiomycetidae</taxon>
        <taxon>Eurotiales</taxon>
        <taxon>Aspergillaceae</taxon>
        <taxon>Penicillium</taxon>
    </lineage>
</organism>
<name>A0AAD6HIF1_9EURO</name>
<protein>
    <submittedName>
        <fullName evidence="2">Uncharacterized protein</fullName>
    </submittedName>
</protein>
<reference evidence="2" key="1">
    <citation type="journal article" date="2023" name="IMA Fungus">
        <title>Comparative genomic study of the Penicillium genus elucidates a diverse pangenome and 15 lateral gene transfer events.</title>
        <authorList>
            <person name="Petersen C."/>
            <person name="Sorensen T."/>
            <person name="Nielsen M.R."/>
            <person name="Sondergaard T.E."/>
            <person name="Sorensen J.L."/>
            <person name="Fitzpatrick D.A."/>
            <person name="Frisvad J.C."/>
            <person name="Nielsen K.L."/>
        </authorList>
    </citation>
    <scope>NUCLEOTIDE SEQUENCE</scope>
    <source>
        <strain evidence="2">IBT 17514</strain>
    </source>
</reference>
<keyword evidence="3" id="KW-1185">Reference proteome</keyword>
<evidence type="ECO:0000256" key="1">
    <source>
        <dbReference type="SAM" id="MobiDB-lite"/>
    </source>
</evidence>
<sequence>MSDFGYQHQASSGSPWHPENAYSQSINMQDWIRAFPRPRHSRVMKPRSAGNSPSGASRRRTTATQGMMHGANQCQSSLEAALLASAARNSRPISWHPSSARSRGLSNPACAPDLPDSYATMGMADQSLNMNILPVYGSDNMISYPLSAGAAMSPDSYIPFYLDSQDAMTLPQQSTTLSIPSSQVEPMFWDTTTPVDFSAVSQTASDGWSLDMLSMANIPPPETACPSYASVPSPGELSGPSTPDFLPIQQFDCSPIPLENTLIEKKNAKAEEELVGMGLYSQPDGTTSQSQQGLLGRGLKLEETFSPSDDEKDDGSQDDDEFDEPEPIPQTIPEQPAPMMQAAMSMPKQHMKPAINLLHKSFFFDHDDVDQQAMLSAQPFSTLNQACMSYGYGWI</sequence>
<proteinExistence type="predicted"/>
<dbReference type="EMBL" id="JAQJAN010000011">
    <property type="protein sequence ID" value="KAJ5719345.1"/>
    <property type="molecule type" value="Genomic_DNA"/>
</dbReference>
<evidence type="ECO:0000313" key="2">
    <source>
        <dbReference type="EMBL" id="KAJ5719345.1"/>
    </source>
</evidence>
<reference evidence="2" key="2">
    <citation type="submission" date="2023-01" db="EMBL/GenBank/DDBJ databases">
        <authorList>
            <person name="Petersen C."/>
        </authorList>
    </citation>
    <scope>NUCLEOTIDE SEQUENCE</scope>
    <source>
        <strain evidence="2">IBT 17514</strain>
    </source>
</reference>